<dbReference type="SUPFAM" id="SSF90123">
    <property type="entry name" value="ABC transporter transmembrane region"/>
    <property type="match status" value="1"/>
</dbReference>
<dbReference type="NCBIfam" id="TIGR01194">
    <property type="entry name" value="cyc_pep_trnsptr"/>
    <property type="match status" value="1"/>
</dbReference>
<keyword evidence="4" id="KW-0547">Nucleotide-binding</keyword>
<evidence type="ECO:0000256" key="7">
    <source>
        <dbReference type="ARBA" id="ARBA00023136"/>
    </source>
</evidence>
<evidence type="ECO:0000256" key="5">
    <source>
        <dbReference type="ARBA" id="ARBA00022840"/>
    </source>
</evidence>
<dbReference type="SUPFAM" id="SSF52540">
    <property type="entry name" value="P-loop containing nucleoside triphosphate hydrolases"/>
    <property type="match status" value="1"/>
</dbReference>
<dbReference type="PANTHER" id="PTHR46825:SF11">
    <property type="entry name" value="PENICILLIN-BINDING PROTEIN 4"/>
    <property type="match status" value="1"/>
</dbReference>
<evidence type="ECO:0000256" key="8">
    <source>
        <dbReference type="SAM" id="Phobius"/>
    </source>
</evidence>
<protein>
    <submittedName>
        <fullName evidence="12">Cyclic peptide transporter</fullName>
    </submittedName>
</protein>
<dbReference type="InterPro" id="IPR015856">
    <property type="entry name" value="ABC_transpr_CbiO/EcfA_su"/>
</dbReference>
<keyword evidence="2" id="KW-0813">Transport</keyword>
<dbReference type="InterPro" id="IPR003593">
    <property type="entry name" value="AAA+_ATPase"/>
</dbReference>
<dbReference type="OrthoDB" id="1522765at2"/>
<dbReference type="InterPro" id="IPR005898">
    <property type="entry name" value="Cyc_pep_transpt_SyrD/YojI"/>
</dbReference>
<dbReference type="InterPro" id="IPR012338">
    <property type="entry name" value="Beta-lactam/transpept-like"/>
</dbReference>
<dbReference type="Gene3D" id="1.20.1560.10">
    <property type="entry name" value="ABC transporter type 1, transmembrane domain"/>
    <property type="match status" value="1"/>
</dbReference>
<dbReference type="InterPro" id="IPR050491">
    <property type="entry name" value="AmpC-like"/>
</dbReference>
<evidence type="ECO:0000256" key="4">
    <source>
        <dbReference type="ARBA" id="ARBA00022741"/>
    </source>
</evidence>
<dbReference type="GO" id="GO:1904680">
    <property type="term" value="F:peptide transmembrane transporter activity"/>
    <property type="evidence" value="ECO:0007669"/>
    <property type="project" value="InterPro"/>
</dbReference>
<comment type="subcellular location">
    <subcellularLocation>
        <location evidence="1">Cell membrane</location>
        <topology evidence="1">Multi-pass membrane protein</topology>
    </subcellularLocation>
</comment>
<dbReference type="GO" id="GO:0015833">
    <property type="term" value="P:peptide transport"/>
    <property type="evidence" value="ECO:0007669"/>
    <property type="project" value="InterPro"/>
</dbReference>
<evidence type="ECO:0000256" key="2">
    <source>
        <dbReference type="ARBA" id="ARBA00022448"/>
    </source>
</evidence>
<sequence>MLFFPKHLLHFAGLFLMLYTSVAFSQDKQQLVDREVKSLMKEGNIPGISLVMVNGGQPVVRSYGYADAEKKMPVTPNTLFQLGSCSKAFTALAIQQLIAAGKIHPDSLVTTYLPWCSSTYKNVPAAITIAQLLHHTSGIPWQTIADIPAGNADTMLEATVRKVAGVKLHHKPGTEYEYATINYDILALILQKVTGQLFETYVAEKLLAPLEMHSSSVGIPVDSNRMAAGYKVGFFRARACDAPVFRGNNAAGYVIADANDMAKWLLFQMGRRPNALYPLALQTQQRDETVALHGMAAYGMGWEVSFHGDGAIFHAGLNPNFSAYIVFRPQTNKGVVLLANSNSYLTGFIAERVMKILAAEKLEDKYKPTDRGDKSFSLIALLLALYILGNIVLLVLVIVRASQGKRKLTGPVLPKLWKFLQLLLLLVPFMLGIYLLPRAIAGFNWTSILVWMPESFAAMIVMVLIATGITCISYLAGLLLPEPDQLLRMLPRIVLVSMLSGIANMVVIILVTSALNVEDDISYLLFYYALTMAVYLAGRWFVQVRLVKLTRGMVYDLRIKLIEKIFATSYQFFERIERGRIYTALQDDVDVIGNATSMLIMLLTNAITAFGAFLYLAALSLPAAALTFSLIIIVAGIYYVVGKRTDIYYSRARDTVTVFMGHLNGLIDGFKELSMHNNKRLSFKRDITGTAAAYRDHIVIADTRFVNAFLIGESMLILLLGITAFGIPRMFPDVAGAVVTGFVIVLLYLIGPINGILSAAPGILQLRVAWKRVKQFMQDVPGEMDIYKQTLPVDPVVQSIRAAGVSFHYQQGEDGSFAVGPIDLEISSGEVVFIIGGNGSGKTTLSRLLTGLYKPHQGHILINGKKVDSSRLGEYFSTVFSPAHLFEKIYDTDLEHRAAEISDYLQLLNLYDKVSISNNQYSTIALSGGQRKRLALLQCYLEDHPVYLFDEWAADQDPSYREFFYLHLLPKMKDAGKIVIAITHDDQYFHVADKVYKMNQGKLETMETARQIYPDK</sequence>
<dbReference type="SMART" id="SM00382">
    <property type="entry name" value="AAA"/>
    <property type="match status" value="1"/>
</dbReference>
<dbReference type="PROSITE" id="PS50929">
    <property type="entry name" value="ABC_TM1F"/>
    <property type="match status" value="1"/>
</dbReference>
<dbReference type="GO" id="GO:0140359">
    <property type="term" value="F:ABC-type transporter activity"/>
    <property type="evidence" value="ECO:0007669"/>
    <property type="project" value="InterPro"/>
</dbReference>
<feature type="transmembrane region" description="Helical" evidence="8">
    <location>
        <begin position="521"/>
        <end position="542"/>
    </location>
</feature>
<feature type="transmembrane region" description="Helical" evidence="8">
    <location>
        <begin position="623"/>
        <end position="641"/>
    </location>
</feature>
<feature type="signal peptide" evidence="9">
    <location>
        <begin position="1"/>
        <end position="25"/>
    </location>
</feature>
<feature type="transmembrane region" description="Helical" evidence="8">
    <location>
        <begin position="456"/>
        <end position="481"/>
    </location>
</feature>
<dbReference type="InterPro" id="IPR036640">
    <property type="entry name" value="ABC1_TM_sf"/>
</dbReference>
<dbReference type="Pfam" id="PF00005">
    <property type="entry name" value="ABC_tran"/>
    <property type="match status" value="1"/>
</dbReference>
<keyword evidence="5" id="KW-0067">ATP-binding</keyword>
<keyword evidence="7 8" id="KW-0472">Membrane</keyword>
<feature type="transmembrane region" description="Helical" evidence="8">
    <location>
        <begin position="739"/>
        <end position="764"/>
    </location>
</feature>
<keyword evidence="6 8" id="KW-1133">Transmembrane helix</keyword>
<evidence type="ECO:0000256" key="3">
    <source>
        <dbReference type="ARBA" id="ARBA00022692"/>
    </source>
</evidence>
<feature type="transmembrane region" description="Helical" evidence="8">
    <location>
        <begin position="705"/>
        <end position="727"/>
    </location>
</feature>
<dbReference type="GO" id="GO:0016887">
    <property type="term" value="F:ATP hydrolysis activity"/>
    <property type="evidence" value="ECO:0007669"/>
    <property type="project" value="InterPro"/>
</dbReference>
<feature type="transmembrane region" description="Helical" evidence="8">
    <location>
        <begin position="419"/>
        <end position="436"/>
    </location>
</feature>
<evidence type="ECO:0000256" key="6">
    <source>
        <dbReference type="ARBA" id="ARBA00022989"/>
    </source>
</evidence>
<accession>A0A1C3YUC4</accession>
<dbReference type="InterPro" id="IPR011527">
    <property type="entry name" value="ABC1_TM_dom"/>
</dbReference>
<gene>
    <name evidence="12" type="ORF">GA0116948_101111</name>
</gene>
<name>A0A1C3YUC4_9BACT</name>
<feature type="domain" description="ABC transmembrane type-1" evidence="11">
    <location>
        <begin position="495"/>
        <end position="765"/>
    </location>
</feature>
<organism evidence="12 13">
    <name type="scientific">Chitinophaga costaii</name>
    <dbReference type="NCBI Taxonomy" id="1335309"/>
    <lineage>
        <taxon>Bacteria</taxon>
        <taxon>Pseudomonadati</taxon>
        <taxon>Bacteroidota</taxon>
        <taxon>Chitinophagia</taxon>
        <taxon>Chitinophagales</taxon>
        <taxon>Chitinophagaceae</taxon>
        <taxon>Chitinophaga</taxon>
    </lineage>
</organism>
<dbReference type="InterPro" id="IPR017871">
    <property type="entry name" value="ABC_transporter-like_CS"/>
</dbReference>
<feature type="transmembrane region" description="Helical" evidence="8">
    <location>
        <begin position="493"/>
        <end position="515"/>
    </location>
</feature>
<evidence type="ECO:0000259" key="11">
    <source>
        <dbReference type="PROSITE" id="PS50929"/>
    </source>
</evidence>
<dbReference type="AlphaFoldDB" id="A0A1C3YUC4"/>
<evidence type="ECO:0000259" key="10">
    <source>
        <dbReference type="PROSITE" id="PS50893"/>
    </source>
</evidence>
<dbReference type="InterPro" id="IPR001466">
    <property type="entry name" value="Beta-lactam-related"/>
</dbReference>
<dbReference type="EMBL" id="FMAR01000001">
    <property type="protein sequence ID" value="SCB73706.1"/>
    <property type="molecule type" value="Genomic_DNA"/>
</dbReference>
<dbReference type="Proteomes" id="UP000242818">
    <property type="component" value="Unassembled WGS sequence"/>
</dbReference>
<dbReference type="STRING" id="1335309.GA0116948_101111"/>
<dbReference type="Gene3D" id="3.40.710.10">
    <property type="entry name" value="DD-peptidase/beta-lactamase superfamily"/>
    <property type="match status" value="1"/>
</dbReference>
<feature type="domain" description="ABC transporter" evidence="10">
    <location>
        <begin position="800"/>
        <end position="1016"/>
    </location>
</feature>
<dbReference type="InterPro" id="IPR003439">
    <property type="entry name" value="ABC_transporter-like_ATP-bd"/>
</dbReference>
<dbReference type="Gene3D" id="3.40.50.300">
    <property type="entry name" value="P-loop containing nucleotide triphosphate hydrolases"/>
    <property type="match status" value="1"/>
</dbReference>
<dbReference type="Pfam" id="PF00664">
    <property type="entry name" value="ABC_membrane"/>
    <property type="match status" value="1"/>
</dbReference>
<dbReference type="Pfam" id="PF00144">
    <property type="entry name" value="Beta-lactamase"/>
    <property type="match status" value="1"/>
</dbReference>
<dbReference type="InterPro" id="IPR027417">
    <property type="entry name" value="P-loop_NTPase"/>
</dbReference>
<dbReference type="GO" id="GO:0005524">
    <property type="term" value="F:ATP binding"/>
    <property type="evidence" value="ECO:0007669"/>
    <property type="project" value="UniProtKB-KW"/>
</dbReference>
<evidence type="ECO:0000313" key="13">
    <source>
        <dbReference type="Proteomes" id="UP000242818"/>
    </source>
</evidence>
<dbReference type="RefSeq" id="WP_089707921.1">
    <property type="nucleotide sequence ID" value="NZ_FMAR01000001.1"/>
</dbReference>
<evidence type="ECO:0000256" key="1">
    <source>
        <dbReference type="ARBA" id="ARBA00004651"/>
    </source>
</evidence>
<feature type="chain" id="PRO_5008687728" evidence="9">
    <location>
        <begin position="26"/>
        <end position="1016"/>
    </location>
</feature>
<dbReference type="PROSITE" id="PS50893">
    <property type="entry name" value="ABC_TRANSPORTER_2"/>
    <property type="match status" value="1"/>
</dbReference>
<dbReference type="PANTHER" id="PTHR46825">
    <property type="entry name" value="D-ALANYL-D-ALANINE-CARBOXYPEPTIDASE/ENDOPEPTIDASE AMPH"/>
    <property type="match status" value="1"/>
</dbReference>
<proteinExistence type="predicted"/>
<reference evidence="12 13" key="1">
    <citation type="submission" date="2016-08" db="EMBL/GenBank/DDBJ databases">
        <authorList>
            <person name="Seilhamer J.J."/>
        </authorList>
    </citation>
    <scope>NUCLEOTIDE SEQUENCE [LARGE SCALE GENOMIC DNA]</scope>
    <source>
        <strain evidence="12 13">A37T2</strain>
    </source>
</reference>
<evidence type="ECO:0000256" key="9">
    <source>
        <dbReference type="SAM" id="SignalP"/>
    </source>
</evidence>
<keyword evidence="9" id="KW-0732">Signal</keyword>
<dbReference type="GO" id="GO:0005886">
    <property type="term" value="C:plasma membrane"/>
    <property type="evidence" value="ECO:0007669"/>
    <property type="project" value="UniProtKB-SubCell"/>
</dbReference>
<keyword evidence="3 8" id="KW-0812">Transmembrane</keyword>
<keyword evidence="13" id="KW-1185">Reference proteome</keyword>
<evidence type="ECO:0000313" key="12">
    <source>
        <dbReference type="EMBL" id="SCB73706.1"/>
    </source>
</evidence>
<feature type="transmembrane region" description="Helical" evidence="8">
    <location>
        <begin position="376"/>
        <end position="399"/>
    </location>
</feature>
<dbReference type="SUPFAM" id="SSF56601">
    <property type="entry name" value="beta-lactamase/transpeptidase-like"/>
    <property type="match status" value="1"/>
</dbReference>
<dbReference type="PROSITE" id="PS00211">
    <property type="entry name" value="ABC_TRANSPORTER_1"/>
    <property type="match status" value="1"/>
</dbReference>
<dbReference type="CDD" id="cd03225">
    <property type="entry name" value="ABC_cobalt_CbiO_domain1"/>
    <property type="match status" value="1"/>
</dbReference>
<feature type="transmembrane region" description="Helical" evidence="8">
    <location>
        <begin position="599"/>
        <end position="617"/>
    </location>
</feature>